<accession>A0A7W8E662</accession>
<dbReference type="EMBL" id="JACHIP010000021">
    <property type="protein sequence ID" value="MBB5060873.1"/>
    <property type="molecule type" value="Genomic_DNA"/>
</dbReference>
<gene>
    <name evidence="2" type="ORF">HDF16_005609</name>
</gene>
<name>A0A7W8E662_9BACT</name>
<comment type="caution">
    <text evidence="2">The sequence shown here is derived from an EMBL/GenBank/DDBJ whole genome shotgun (WGS) entry which is preliminary data.</text>
</comment>
<proteinExistence type="predicted"/>
<evidence type="ECO:0000256" key="1">
    <source>
        <dbReference type="SAM" id="MobiDB-lite"/>
    </source>
</evidence>
<evidence type="ECO:0000313" key="2">
    <source>
        <dbReference type="EMBL" id="MBB5060873.1"/>
    </source>
</evidence>
<organism evidence="2 3">
    <name type="scientific">Granulicella aggregans</name>
    <dbReference type="NCBI Taxonomy" id="474949"/>
    <lineage>
        <taxon>Bacteria</taxon>
        <taxon>Pseudomonadati</taxon>
        <taxon>Acidobacteriota</taxon>
        <taxon>Terriglobia</taxon>
        <taxon>Terriglobales</taxon>
        <taxon>Acidobacteriaceae</taxon>
        <taxon>Granulicella</taxon>
    </lineage>
</organism>
<dbReference type="AlphaFoldDB" id="A0A7W8E662"/>
<protein>
    <submittedName>
        <fullName evidence="2">Uncharacterized protein</fullName>
    </submittedName>
</protein>
<feature type="region of interest" description="Disordered" evidence="1">
    <location>
        <begin position="56"/>
        <end position="76"/>
    </location>
</feature>
<reference evidence="2 3" key="1">
    <citation type="submission" date="2020-08" db="EMBL/GenBank/DDBJ databases">
        <title>Genomic Encyclopedia of Type Strains, Phase IV (KMG-V): Genome sequencing to study the core and pangenomes of soil and plant-associated prokaryotes.</title>
        <authorList>
            <person name="Whitman W."/>
        </authorList>
    </citation>
    <scope>NUCLEOTIDE SEQUENCE [LARGE SCALE GENOMIC DNA]</scope>
    <source>
        <strain evidence="2 3">M8UP14</strain>
    </source>
</reference>
<dbReference type="RefSeq" id="WP_184223440.1">
    <property type="nucleotide sequence ID" value="NZ_JACHIP010000021.1"/>
</dbReference>
<keyword evidence="3" id="KW-1185">Reference proteome</keyword>
<sequence>MPATSGDFDVDSIELRAKIGELSDAQDTIAILAAISYLLKIDLPRYEKDLVVRQKEMEDLPDVPKQPSSDEKDRRRMSAEAIIAGEQKYTEIECPVLAIFADPS</sequence>
<evidence type="ECO:0000313" key="3">
    <source>
        <dbReference type="Proteomes" id="UP000540989"/>
    </source>
</evidence>
<dbReference type="Proteomes" id="UP000540989">
    <property type="component" value="Unassembled WGS sequence"/>
</dbReference>